<organism evidence="1 2">
    <name type="scientific">Stylosanthes scabra</name>
    <dbReference type="NCBI Taxonomy" id="79078"/>
    <lineage>
        <taxon>Eukaryota</taxon>
        <taxon>Viridiplantae</taxon>
        <taxon>Streptophyta</taxon>
        <taxon>Embryophyta</taxon>
        <taxon>Tracheophyta</taxon>
        <taxon>Spermatophyta</taxon>
        <taxon>Magnoliopsida</taxon>
        <taxon>eudicotyledons</taxon>
        <taxon>Gunneridae</taxon>
        <taxon>Pentapetalae</taxon>
        <taxon>rosids</taxon>
        <taxon>fabids</taxon>
        <taxon>Fabales</taxon>
        <taxon>Fabaceae</taxon>
        <taxon>Papilionoideae</taxon>
        <taxon>50 kb inversion clade</taxon>
        <taxon>dalbergioids sensu lato</taxon>
        <taxon>Dalbergieae</taxon>
        <taxon>Pterocarpus clade</taxon>
        <taxon>Stylosanthes</taxon>
    </lineage>
</organism>
<gene>
    <name evidence="1" type="ORF">PIB30_047060</name>
</gene>
<dbReference type="EMBL" id="JASCZI010121127">
    <property type="protein sequence ID" value="MED6159957.1"/>
    <property type="molecule type" value="Genomic_DNA"/>
</dbReference>
<name>A0ABU6UGV8_9FABA</name>
<accession>A0ABU6UGV8</accession>
<reference evidence="1 2" key="1">
    <citation type="journal article" date="2023" name="Plants (Basel)">
        <title>Bridging the Gap: Combining Genomics and Transcriptomics Approaches to Understand Stylosanthes scabra, an Orphan Legume from the Brazilian Caatinga.</title>
        <authorList>
            <person name="Ferreira-Neto J.R.C."/>
            <person name="da Silva M.D."/>
            <person name="Binneck E."/>
            <person name="de Melo N.F."/>
            <person name="da Silva R.H."/>
            <person name="de Melo A.L.T.M."/>
            <person name="Pandolfi V."/>
            <person name="Bustamante F.O."/>
            <person name="Brasileiro-Vidal A.C."/>
            <person name="Benko-Iseppon A.M."/>
        </authorList>
    </citation>
    <scope>NUCLEOTIDE SEQUENCE [LARGE SCALE GENOMIC DNA]</scope>
    <source>
        <tissue evidence="1">Leaves</tissue>
    </source>
</reference>
<evidence type="ECO:0000313" key="2">
    <source>
        <dbReference type="Proteomes" id="UP001341840"/>
    </source>
</evidence>
<protein>
    <submittedName>
        <fullName evidence="1">Uncharacterized protein</fullName>
    </submittedName>
</protein>
<keyword evidence="2" id="KW-1185">Reference proteome</keyword>
<dbReference type="Gene3D" id="3.40.50.1980">
    <property type="entry name" value="Nitrogenase molybdenum iron protein domain"/>
    <property type="match status" value="1"/>
</dbReference>
<comment type="caution">
    <text evidence="1">The sequence shown here is derived from an EMBL/GenBank/DDBJ whole genome shotgun (WGS) entry which is preliminary data.</text>
</comment>
<proteinExistence type="predicted"/>
<evidence type="ECO:0000313" key="1">
    <source>
        <dbReference type="EMBL" id="MED6159957.1"/>
    </source>
</evidence>
<sequence length="126" mass="14279">MESQGTSCGTCKAHIANEQFSLRKIVQSTRFDVIMAVNPIVDDVRTRGNAAVKEYLWKFEKAKLDKVVEIVSELPDPVKQKNVWKEGGAVDESLSTLVKVKTRYKDVDYISTYEPLIFEEAKVSDH</sequence>
<dbReference type="Proteomes" id="UP001341840">
    <property type="component" value="Unassembled WGS sequence"/>
</dbReference>